<dbReference type="Gene3D" id="3.30.420.10">
    <property type="entry name" value="Ribonuclease H-like superfamily/Ribonuclease H"/>
    <property type="match status" value="1"/>
</dbReference>
<feature type="domain" description="RNase H type-1" evidence="1">
    <location>
        <begin position="3"/>
        <end position="135"/>
    </location>
</feature>
<proteinExistence type="predicted"/>
<evidence type="ECO:0000259" key="1">
    <source>
        <dbReference type="PROSITE" id="PS50879"/>
    </source>
</evidence>
<evidence type="ECO:0000313" key="3">
    <source>
        <dbReference type="Proteomes" id="UP001259832"/>
    </source>
</evidence>
<gene>
    <name evidence="2" type="ORF">P3T76_014569</name>
</gene>
<dbReference type="InterPro" id="IPR002156">
    <property type="entry name" value="RNaseH_domain"/>
</dbReference>
<dbReference type="GO" id="GO:0003676">
    <property type="term" value="F:nucleic acid binding"/>
    <property type="evidence" value="ECO:0007669"/>
    <property type="project" value="InterPro"/>
</dbReference>
<keyword evidence="3" id="KW-1185">Reference proteome</keyword>
<reference evidence="2" key="1">
    <citation type="submission" date="2023-08" db="EMBL/GenBank/DDBJ databases">
        <title>Reference Genome Resource for the Citrus Pathogen Phytophthora citrophthora.</title>
        <authorList>
            <person name="Moller H."/>
            <person name="Coetzee B."/>
            <person name="Rose L.J."/>
            <person name="Van Niekerk J.M."/>
        </authorList>
    </citation>
    <scope>NUCLEOTIDE SEQUENCE</scope>
    <source>
        <strain evidence="2">STE-U-9442</strain>
    </source>
</reference>
<protein>
    <recommendedName>
        <fullName evidence="1">RNase H type-1 domain-containing protein</fullName>
    </recommendedName>
</protein>
<dbReference type="PANTHER" id="PTHR46387:SF2">
    <property type="entry name" value="RIBONUCLEASE HI"/>
    <property type="match status" value="1"/>
</dbReference>
<organism evidence="2 3">
    <name type="scientific">Phytophthora citrophthora</name>
    <dbReference type="NCBI Taxonomy" id="4793"/>
    <lineage>
        <taxon>Eukaryota</taxon>
        <taxon>Sar</taxon>
        <taxon>Stramenopiles</taxon>
        <taxon>Oomycota</taxon>
        <taxon>Peronosporomycetes</taxon>
        <taxon>Peronosporales</taxon>
        <taxon>Peronosporaceae</taxon>
        <taxon>Phytophthora</taxon>
    </lineage>
</organism>
<dbReference type="PANTHER" id="PTHR46387">
    <property type="entry name" value="POLYNUCLEOTIDYL TRANSFERASE, RIBONUCLEASE H-LIKE SUPERFAMILY PROTEIN"/>
    <property type="match status" value="1"/>
</dbReference>
<dbReference type="PROSITE" id="PS50879">
    <property type="entry name" value="RNASE_H_1"/>
    <property type="match status" value="1"/>
</dbReference>
<dbReference type="SUPFAM" id="SSF53098">
    <property type="entry name" value="Ribonuclease H-like"/>
    <property type="match status" value="1"/>
</dbReference>
<comment type="caution">
    <text evidence="2">The sequence shown here is derived from an EMBL/GenBank/DDBJ whole genome shotgun (WGS) entry which is preliminary data.</text>
</comment>
<dbReference type="EMBL" id="JASMQC010000043">
    <property type="protein sequence ID" value="KAK1929894.1"/>
    <property type="molecule type" value="Genomic_DNA"/>
</dbReference>
<name>A0AAD9G0R1_9STRA</name>
<dbReference type="GO" id="GO:0004523">
    <property type="term" value="F:RNA-DNA hybrid ribonuclease activity"/>
    <property type="evidence" value="ECO:0007669"/>
    <property type="project" value="InterPro"/>
</dbReference>
<dbReference type="AlphaFoldDB" id="A0AAD9G0R1"/>
<dbReference type="InterPro" id="IPR036397">
    <property type="entry name" value="RNaseH_sf"/>
</dbReference>
<dbReference type="Proteomes" id="UP001259832">
    <property type="component" value="Unassembled WGS sequence"/>
</dbReference>
<dbReference type="Pfam" id="PF13456">
    <property type="entry name" value="RVT_3"/>
    <property type="match status" value="1"/>
</dbReference>
<dbReference type="CDD" id="cd09279">
    <property type="entry name" value="RNase_HI_like"/>
    <property type="match status" value="1"/>
</dbReference>
<evidence type="ECO:0000313" key="2">
    <source>
        <dbReference type="EMBL" id="KAK1929894.1"/>
    </source>
</evidence>
<accession>A0AAD9G0R1</accession>
<dbReference type="InterPro" id="IPR012337">
    <property type="entry name" value="RNaseH-like_sf"/>
</dbReference>
<sequence length="140" mass="15619">MPRFHTVLAYADGAARGNPGRSGCGALLVDPSTGNILASDSRYVDDYATNNVAEYHGLILALELAHRHQVAHVNVYMDSQLVVQQMLGNFKVKSANLRELYQHCIELCKGLRVTMTHVPREENRAADQLANRAIDQHPYY</sequence>